<reference evidence="5 6" key="1">
    <citation type="journal article" date="2019" name="Int. J. Syst. Evol. Microbiol.">
        <title>The Global Catalogue of Microorganisms (GCM) 10K type strain sequencing project: providing services to taxonomists for standard genome sequencing and annotation.</title>
        <authorList>
            <consortium name="The Broad Institute Genomics Platform"/>
            <consortium name="The Broad Institute Genome Sequencing Center for Infectious Disease"/>
            <person name="Wu L."/>
            <person name="Ma J."/>
        </authorList>
    </citation>
    <scope>NUCLEOTIDE SEQUENCE [LARGE SCALE GENOMIC DNA]</scope>
    <source>
        <strain evidence="5 6">WLHS5</strain>
    </source>
</reference>
<dbReference type="RefSeq" id="WP_250141071.1">
    <property type="nucleotide sequence ID" value="NZ_JALIQP010000003.1"/>
</dbReference>
<evidence type="ECO:0000256" key="1">
    <source>
        <dbReference type="ARBA" id="ARBA00022603"/>
    </source>
</evidence>
<feature type="domain" description="Methyltransferase" evidence="4">
    <location>
        <begin position="40"/>
        <end position="123"/>
    </location>
</feature>
<evidence type="ECO:0000313" key="6">
    <source>
        <dbReference type="Proteomes" id="UP001595898"/>
    </source>
</evidence>
<proteinExistence type="predicted"/>
<dbReference type="InterPro" id="IPR041698">
    <property type="entry name" value="Methyltransf_25"/>
</dbReference>
<organism evidence="5 6">
    <name type="scientific">Halosolutus amylolyticus</name>
    <dbReference type="NCBI Taxonomy" id="2932267"/>
    <lineage>
        <taxon>Archaea</taxon>
        <taxon>Methanobacteriati</taxon>
        <taxon>Methanobacteriota</taxon>
        <taxon>Stenosarchaea group</taxon>
        <taxon>Halobacteria</taxon>
        <taxon>Halobacteriales</taxon>
        <taxon>Natrialbaceae</taxon>
        <taxon>Halosolutus</taxon>
    </lineage>
</organism>
<comment type="caution">
    <text evidence="5">The sequence shown here is derived from an EMBL/GenBank/DDBJ whole genome shotgun (WGS) entry which is preliminary data.</text>
</comment>
<dbReference type="AlphaFoldDB" id="A0ABD5PUR5"/>
<keyword evidence="3" id="KW-0949">S-adenosyl-L-methionine</keyword>
<gene>
    <name evidence="5" type="ORF">ACFO5R_20620</name>
</gene>
<keyword evidence="2 5" id="KW-0808">Transferase</keyword>
<dbReference type="GO" id="GO:0061542">
    <property type="term" value="F:3-demethylubiquinol 3-O-methyltransferase activity"/>
    <property type="evidence" value="ECO:0007669"/>
    <property type="project" value="UniProtKB-EC"/>
</dbReference>
<protein>
    <submittedName>
        <fullName evidence="5">Class I SAM-dependent methyltransferase</fullName>
        <ecNumber evidence="5">2.1.1.222</ecNumber>
        <ecNumber evidence="5">2.1.1.64</ecNumber>
    </submittedName>
</protein>
<dbReference type="CDD" id="cd02440">
    <property type="entry name" value="AdoMet_MTases"/>
    <property type="match status" value="1"/>
</dbReference>
<evidence type="ECO:0000256" key="2">
    <source>
        <dbReference type="ARBA" id="ARBA00022679"/>
    </source>
</evidence>
<dbReference type="Pfam" id="PF13649">
    <property type="entry name" value="Methyltransf_25"/>
    <property type="match status" value="1"/>
</dbReference>
<dbReference type="PANTHER" id="PTHR43464:SF19">
    <property type="entry name" value="UBIQUINONE BIOSYNTHESIS O-METHYLTRANSFERASE, MITOCHONDRIAL"/>
    <property type="match status" value="1"/>
</dbReference>
<keyword evidence="1 5" id="KW-0489">Methyltransferase</keyword>
<evidence type="ECO:0000256" key="3">
    <source>
        <dbReference type="ARBA" id="ARBA00022691"/>
    </source>
</evidence>
<dbReference type="GO" id="GO:0032259">
    <property type="term" value="P:methylation"/>
    <property type="evidence" value="ECO:0007669"/>
    <property type="project" value="UniProtKB-KW"/>
</dbReference>
<dbReference type="EC" id="2.1.1.222" evidence="5"/>
<evidence type="ECO:0000313" key="5">
    <source>
        <dbReference type="EMBL" id="MFC4544337.1"/>
    </source>
</evidence>
<sequence>MTDDRERWNEKYRDVDFDLPDDPIPALERRIETLPEGRALDVATGTGRNAVFLAEHGYAVDAIDVSDEALAQARERAAAHDVDASIDWHRTDVADFEFGSERYDLVTVSFFAGLDVLPDLKEALGPGGVLVYEHHLRTTDPVDVGPSSDRHRYRSNDLLRACLDLTVLSYEERRRPLSGGHAAVATLVARHSTGGVQSYPMLADRPHEDA</sequence>
<dbReference type="GO" id="GO:0102208">
    <property type="term" value="F:2-polyprenyl-6-hydroxyphenol methylase activity"/>
    <property type="evidence" value="ECO:0007669"/>
    <property type="project" value="UniProtKB-EC"/>
</dbReference>
<dbReference type="EC" id="2.1.1.64" evidence="5"/>
<dbReference type="Gene3D" id="3.40.50.150">
    <property type="entry name" value="Vaccinia Virus protein VP39"/>
    <property type="match status" value="1"/>
</dbReference>
<accession>A0ABD5PUR5</accession>
<dbReference type="EMBL" id="JBHSFA010000011">
    <property type="protein sequence ID" value="MFC4544337.1"/>
    <property type="molecule type" value="Genomic_DNA"/>
</dbReference>
<evidence type="ECO:0000259" key="4">
    <source>
        <dbReference type="Pfam" id="PF13649"/>
    </source>
</evidence>
<dbReference type="PANTHER" id="PTHR43464">
    <property type="entry name" value="METHYLTRANSFERASE"/>
    <property type="match status" value="1"/>
</dbReference>
<dbReference type="SUPFAM" id="SSF53335">
    <property type="entry name" value="S-adenosyl-L-methionine-dependent methyltransferases"/>
    <property type="match status" value="1"/>
</dbReference>
<dbReference type="Proteomes" id="UP001595898">
    <property type="component" value="Unassembled WGS sequence"/>
</dbReference>
<dbReference type="InterPro" id="IPR029063">
    <property type="entry name" value="SAM-dependent_MTases_sf"/>
</dbReference>
<keyword evidence="6" id="KW-1185">Reference proteome</keyword>
<name>A0ABD5PUR5_9EURY</name>